<keyword evidence="3" id="KW-1185">Reference proteome</keyword>
<evidence type="ECO:0000313" key="2">
    <source>
        <dbReference type="EMBL" id="GHP02967.1"/>
    </source>
</evidence>
<feature type="compositionally biased region" description="Low complexity" evidence="1">
    <location>
        <begin position="58"/>
        <end position="85"/>
    </location>
</feature>
<feature type="region of interest" description="Disordered" evidence="1">
    <location>
        <begin position="153"/>
        <end position="183"/>
    </location>
</feature>
<feature type="region of interest" description="Disordered" evidence="1">
    <location>
        <begin position="105"/>
        <end position="125"/>
    </location>
</feature>
<organism evidence="2 3">
    <name type="scientific">Pycnococcus provasolii</name>
    <dbReference type="NCBI Taxonomy" id="41880"/>
    <lineage>
        <taxon>Eukaryota</taxon>
        <taxon>Viridiplantae</taxon>
        <taxon>Chlorophyta</taxon>
        <taxon>Pseudoscourfieldiophyceae</taxon>
        <taxon>Pseudoscourfieldiales</taxon>
        <taxon>Pycnococcaceae</taxon>
        <taxon>Pycnococcus</taxon>
    </lineage>
</organism>
<feature type="region of interest" description="Disordered" evidence="1">
    <location>
        <begin position="244"/>
        <end position="273"/>
    </location>
</feature>
<gene>
    <name evidence="2" type="ORF">PPROV_000172200</name>
</gene>
<feature type="region of interest" description="Disordered" evidence="1">
    <location>
        <begin position="57"/>
        <end position="92"/>
    </location>
</feature>
<protein>
    <submittedName>
        <fullName evidence="2">Uncharacterized protein</fullName>
    </submittedName>
</protein>
<comment type="caution">
    <text evidence="2">The sequence shown here is derived from an EMBL/GenBank/DDBJ whole genome shotgun (WGS) entry which is preliminary data.</text>
</comment>
<dbReference type="EMBL" id="BNJQ01000004">
    <property type="protein sequence ID" value="GHP02967.1"/>
    <property type="molecule type" value="Genomic_DNA"/>
</dbReference>
<dbReference type="Proteomes" id="UP000660262">
    <property type="component" value="Unassembled WGS sequence"/>
</dbReference>
<dbReference type="AlphaFoldDB" id="A0A830HD07"/>
<sequence length="319" mass="33979">MSYGLAHVTTTMVPIQQTPPAMQPALPQQQISTPQTSTSAYSCSACLQSLSIPQEAVQSQRPQQQQPQLATSSTTSSATTTGSATVFRQPPKMTQAEIDAFLSQEAAKRRRDEGATASSTTAQVQQLQPWWRRTLQQLGCACPCLSVTTLPVHSDSAPQPHSRGARITPSKSFAGAPAPAPPVMTLDAPAAPPAPPRGMGKMDFIWPPAVLSRTSVHRSAELHRHVNPTFDDRPNVQVAVVKTDPPSSTRGAQPVTASATWVPVPASDSSPALRGEGMQDVRLRLMQAGALDLSPVELARAATEQVHPLTGQVLMRRDA</sequence>
<name>A0A830HD07_9CHLO</name>
<accession>A0A830HD07</accession>
<feature type="compositionally biased region" description="Polar residues" evidence="1">
    <location>
        <begin position="245"/>
        <end position="259"/>
    </location>
</feature>
<reference evidence="2" key="1">
    <citation type="submission" date="2020-10" db="EMBL/GenBank/DDBJ databases">
        <title>Unveiling of a novel bifunctional photoreceptor, Dualchrome1, isolated from a cosmopolitan green alga.</title>
        <authorList>
            <person name="Suzuki S."/>
            <person name="Kawachi M."/>
        </authorList>
    </citation>
    <scope>NUCLEOTIDE SEQUENCE</scope>
    <source>
        <strain evidence="2">NIES 2893</strain>
    </source>
</reference>
<proteinExistence type="predicted"/>
<feature type="compositionally biased region" description="Polar residues" evidence="1">
    <location>
        <begin position="116"/>
        <end position="125"/>
    </location>
</feature>
<evidence type="ECO:0000313" key="3">
    <source>
        <dbReference type="Proteomes" id="UP000660262"/>
    </source>
</evidence>
<evidence type="ECO:0000256" key="1">
    <source>
        <dbReference type="SAM" id="MobiDB-lite"/>
    </source>
</evidence>